<keyword evidence="3" id="KW-0998">Cell outer membrane</keyword>
<dbReference type="Gene3D" id="3.55.50.30">
    <property type="match status" value="1"/>
</dbReference>
<dbReference type="EMBL" id="BAFH01000004">
    <property type="protein sequence ID" value="GAB64198.1"/>
    <property type="molecule type" value="Genomic_DNA"/>
</dbReference>
<feature type="region of interest" description="Disordered" evidence="5">
    <location>
        <begin position="137"/>
        <end position="157"/>
    </location>
</feature>
<reference evidence="7 8" key="1">
    <citation type="journal article" date="2012" name="FEBS Lett.">
        <title>Anammox organism KSU-1 expresses a NirK-type copper-containing nitrite reductase instead of a NirS-type with cytochrome cd1.</title>
        <authorList>
            <person name="Hira D."/>
            <person name="Toh H."/>
            <person name="Migita C.T."/>
            <person name="Okubo H."/>
            <person name="Nishiyama T."/>
            <person name="Hattori M."/>
            <person name="Furukawa K."/>
            <person name="Fujii T."/>
        </authorList>
    </citation>
    <scope>NUCLEOTIDE SEQUENCE [LARGE SCALE GENOMIC DNA]</scope>
</reference>
<dbReference type="GO" id="GO:0009306">
    <property type="term" value="P:protein secretion"/>
    <property type="evidence" value="ECO:0007669"/>
    <property type="project" value="InterPro"/>
</dbReference>
<name>I3IR53_9BACT</name>
<organism evidence="7 8">
    <name type="scientific">Candidatus Jettenia caeni</name>
    <dbReference type="NCBI Taxonomy" id="247490"/>
    <lineage>
        <taxon>Bacteria</taxon>
        <taxon>Pseudomonadati</taxon>
        <taxon>Planctomycetota</taxon>
        <taxon>Candidatus Brocadiia</taxon>
        <taxon>Candidatus Brocadiales</taxon>
        <taxon>Candidatus Brocadiaceae</taxon>
        <taxon>Candidatus Jettenia</taxon>
    </lineage>
</organism>
<dbReference type="InterPro" id="IPR001775">
    <property type="entry name" value="GspD/PilQ"/>
</dbReference>
<dbReference type="PANTHER" id="PTHR30604:SF1">
    <property type="entry name" value="DNA UTILIZATION PROTEIN HOFQ"/>
    <property type="match status" value="1"/>
</dbReference>
<dbReference type="Proteomes" id="UP000002985">
    <property type="component" value="Unassembled WGS sequence"/>
</dbReference>
<evidence type="ECO:0000313" key="7">
    <source>
        <dbReference type="EMBL" id="GAB64198.1"/>
    </source>
</evidence>
<evidence type="ECO:0000256" key="5">
    <source>
        <dbReference type="SAM" id="MobiDB-lite"/>
    </source>
</evidence>
<keyword evidence="2" id="KW-0472">Membrane</keyword>
<evidence type="ECO:0000313" key="8">
    <source>
        <dbReference type="Proteomes" id="UP000002985"/>
    </source>
</evidence>
<comment type="similarity">
    <text evidence="4">Belongs to the bacterial secretin family.</text>
</comment>
<feature type="domain" description="Secretin/TonB short N-terminal" evidence="6">
    <location>
        <begin position="204"/>
        <end position="254"/>
    </location>
</feature>
<sequence length="677" mass="74988">MEFDEYKGEILHERGKFNTMVFGFLRKVKITIICFSALIFFASCTQQPKRVTTNDEVDIVEESDKKIRELKNLYKKGLYDEVIAMAEKLNKSKDPETRRKANFYLYNARRAQLQEKKERMEKQSSLDKEKMLLDVEKEAHLPEEKPKKDREEIEGAPGLGESISQVKELSPEIKKKLMQKVGIIDLNNVDLDFLISEIFRNTGVNILADATILNERKINIRVRDETVEDILNYLSDQYDLEMKTKGNTVYLTSREASKKKIAREFETRVYHLNKGLNESKLVKDFVALSDLSFVQSLSSINGGIGGGSMGGGMSGGMGGGMGMGMGMSMDMGMAGAGMGPGGGKVSEVSGNLGKKSSIEVILENIKDLVEWPEGSKILLDRKKNLVFLRTTSKVHKEIAALIKELDKDPIQVVIESRFLEVSHVEDFDFGINFKVKDNSGTFFNIPFSAPPVTTGGSTVVLSGVIDQFDFQAVLFLLDRSENVTTISSPKVTTTNNSQATIAVARNVPFVEDYEVVTSGVSDVEPSAGGNVIVSEPALKANINDQNFEGIALNVTPSIGADAKTISLVIQPVVRSVVDEEVIQNAAIIRDITVPDIVRPIIESRIVNTQLTIEDGNTVVLGGQITGRKNFTKQQTPFLGDIPILGNLFKRKTTRNEKTHLLIFVTVRILSPTGQRYL</sequence>
<dbReference type="InterPro" id="IPR004846">
    <property type="entry name" value="T2SS/T3SS_dom"/>
</dbReference>
<accession>I3IR53</accession>
<protein>
    <submittedName>
        <fullName evidence="7">Putative secretion pathway protein</fullName>
    </submittedName>
</protein>
<dbReference type="STRING" id="247490.KSU1_D0889"/>
<comment type="caution">
    <text evidence="7">The sequence shown here is derived from an EMBL/GenBank/DDBJ whole genome shotgun (WGS) entry which is preliminary data.</text>
</comment>
<dbReference type="OrthoDB" id="9813141at2"/>
<dbReference type="InterPro" id="IPR011662">
    <property type="entry name" value="Secretin/TonB_short_N"/>
</dbReference>
<dbReference type="PANTHER" id="PTHR30604">
    <property type="entry name" value="PROTEIN TRANSPORT PROTEIN HOFQ"/>
    <property type="match status" value="1"/>
</dbReference>
<evidence type="ECO:0000256" key="4">
    <source>
        <dbReference type="RuleBase" id="RU004003"/>
    </source>
</evidence>
<feature type="compositionally biased region" description="Basic and acidic residues" evidence="5">
    <location>
        <begin position="137"/>
        <end position="153"/>
    </location>
</feature>
<dbReference type="Pfam" id="PF00263">
    <property type="entry name" value="Secretin"/>
    <property type="match status" value="1"/>
</dbReference>
<proteinExistence type="inferred from homology"/>
<evidence type="ECO:0000256" key="2">
    <source>
        <dbReference type="ARBA" id="ARBA00023136"/>
    </source>
</evidence>
<evidence type="ECO:0000256" key="1">
    <source>
        <dbReference type="ARBA" id="ARBA00022448"/>
    </source>
</evidence>
<dbReference type="PRINTS" id="PR00811">
    <property type="entry name" value="BCTERIALGSPD"/>
</dbReference>
<dbReference type="AlphaFoldDB" id="I3IR53"/>
<evidence type="ECO:0000259" key="6">
    <source>
        <dbReference type="SMART" id="SM00965"/>
    </source>
</evidence>
<dbReference type="InterPro" id="IPR051808">
    <property type="entry name" value="Type_IV_pilus_biogenesis"/>
</dbReference>
<evidence type="ECO:0000256" key="3">
    <source>
        <dbReference type="ARBA" id="ARBA00023237"/>
    </source>
</evidence>
<dbReference type="SMART" id="SM00965">
    <property type="entry name" value="STN"/>
    <property type="match status" value="1"/>
</dbReference>
<dbReference type="eggNOG" id="COG1450">
    <property type="taxonomic scope" value="Bacteria"/>
</dbReference>
<dbReference type="GO" id="GO:0019867">
    <property type="term" value="C:outer membrane"/>
    <property type="evidence" value="ECO:0007669"/>
    <property type="project" value="InterPro"/>
</dbReference>
<keyword evidence="8" id="KW-1185">Reference proteome</keyword>
<gene>
    <name evidence="7" type="ORF">KSU1_D0889</name>
</gene>
<keyword evidence="1" id="KW-0813">Transport</keyword>